<evidence type="ECO:0000256" key="14">
    <source>
        <dbReference type="ARBA" id="ARBA00023304"/>
    </source>
</evidence>
<dbReference type="Gene3D" id="3.30.499.10">
    <property type="entry name" value="Aconitase, domain 3"/>
    <property type="match status" value="2"/>
</dbReference>
<evidence type="ECO:0000256" key="8">
    <source>
        <dbReference type="ARBA" id="ARBA00022485"/>
    </source>
</evidence>
<reference evidence="17" key="1">
    <citation type="journal article" date="2011" name="J. Bacteriol.">
        <title>Genome sequences of eight morphologically diverse alphaproteobacteria.</title>
        <authorList>
            <consortium name="US DOE Joint Genome Institute"/>
            <person name="Brown P.J."/>
            <person name="Kysela D.T."/>
            <person name="Buechlein A."/>
            <person name="Hemmerich C."/>
            <person name="Brun Y.V."/>
        </authorList>
    </citation>
    <scope>NUCLEOTIDE SEQUENCE [LARGE SCALE GENOMIC DNA]</scope>
    <source>
        <strain evidence="17">ATCC 49814 / DSM 5838 / IFAM 1418</strain>
    </source>
</reference>
<dbReference type="InterPro" id="IPR018136">
    <property type="entry name" value="Aconitase_4Fe-4S_BS"/>
</dbReference>
<sequence>MNPQNNPSIPRTLAQKIWDEHVVTSLDSDVELLAIDRLLLHERTGGVALKGLREKERDVLAPSTVFATMDHIVDTFPNRTDDTMMPTGKEFLQALREETEIGGITLFDMDDSRQGIVHVISPEQGIVLPGCTLVCPDSHTCTQGAFGALAWGIGSTEAEHVLATATLRMKRPKDMRINITGTLSEGVTAKDLALYIVSKLGSAGAKGHIIEFAGEAVSGLNMEARMTLCNMATELSAFTAIVSPDDKSLTYLKDRPFSPKGEDWDRASEYWLSLKSDAEAEFDTSFQFDASQIGPMVTWGNSPQHAISISEEIPEFESLKLGDGRETYDRAIQYMGLTGIKKLKELSIDGAFIGSCTNSRISDLRRAAAVLKGQTIAANVRAICVPGSTQVKREAEAEGLDEIFRESGFEWRESGCSMCFFAGGESFGPRERVISSTNRNFESRQGLNTRTHIASPEIVAASAIAGRIVSLEDLEEFYETSN</sequence>
<evidence type="ECO:0000256" key="9">
    <source>
        <dbReference type="ARBA" id="ARBA00022605"/>
    </source>
</evidence>
<dbReference type="HOGENOM" id="CLU_006714_3_4_5"/>
<evidence type="ECO:0000256" key="4">
    <source>
        <dbReference type="ARBA" id="ARBA00004729"/>
    </source>
</evidence>
<dbReference type="GO" id="GO:0009098">
    <property type="term" value="P:L-leucine biosynthetic process"/>
    <property type="evidence" value="ECO:0007669"/>
    <property type="project" value="UniProtKB-UniPathway"/>
</dbReference>
<evidence type="ECO:0000256" key="11">
    <source>
        <dbReference type="ARBA" id="ARBA00023004"/>
    </source>
</evidence>
<dbReference type="UniPathway" id="UPA00048">
    <property type="reaction ID" value="UER00071"/>
</dbReference>
<keyword evidence="14" id="KW-0100">Branched-chain amino acid biosynthesis</keyword>
<dbReference type="InterPro" id="IPR015931">
    <property type="entry name" value="Acnase/IPM_dHydase_lsu_aba_1/3"/>
</dbReference>
<dbReference type="EC" id="4.2.1.33" evidence="6"/>
<comment type="catalytic activity">
    <reaction evidence="1">
        <text>(2R,3S)-3-isopropylmalate = (2S)-2-isopropylmalate</text>
        <dbReference type="Rhea" id="RHEA:32287"/>
        <dbReference type="ChEBI" id="CHEBI:1178"/>
        <dbReference type="ChEBI" id="CHEBI:35121"/>
        <dbReference type="EC" id="4.2.1.33"/>
    </reaction>
</comment>
<dbReference type="EMBL" id="CP001678">
    <property type="protein sequence ID" value="ACT59200.1"/>
    <property type="molecule type" value="Genomic_DNA"/>
</dbReference>
<feature type="domain" description="Aconitase/3-isopropylmalate dehydratase large subunit alpha/beta/alpha" evidence="15">
    <location>
        <begin position="15"/>
        <end position="466"/>
    </location>
</feature>
<dbReference type="OrthoDB" id="9802769at2"/>
<evidence type="ECO:0000256" key="12">
    <source>
        <dbReference type="ARBA" id="ARBA00023014"/>
    </source>
</evidence>
<gene>
    <name evidence="16" type="ordered locus">Hbal_1511</name>
</gene>
<dbReference type="NCBIfam" id="TIGR00170">
    <property type="entry name" value="leuC"/>
    <property type="match status" value="1"/>
</dbReference>
<proteinExistence type="predicted"/>
<keyword evidence="13" id="KW-0456">Lyase</keyword>
<evidence type="ECO:0000256" key="2">
    <source>
        <dbReference type="ARBA" id="ARBA00001966"/>
    </source>
</evidence>
<protein>
    <recommendedName>
        <fullName evidence="6">3-isopropylmalate dehydratase</fullName>
        <ecNumber evidence="6">4.2.1.33</ecNumber>
    </recommendedName>
</protein>
<dbReference type="GO" id="GO:0003861">
    <property type="term" value="F:3-isopropylmalate dehydratase activity"/>
    <property type="evidence" value="ECO:0007669"/>
    <property type="project" value="UniProtKB-EC"/>
</dbReference>
<comment type="cofactor">
    <cofactor evidence="2">
        <name>[4Fe-4S] cluster</name>
        <dbReference type="ChEBI" id="CHEBI:49883"/>
    </cofactor>
</comment>
<dbReference type="InterPro" id="IPR004430">
    <property type="entry name" value="3-IsopropMal_deHydase_lsu"/>
</dbReference>
<keyword evidence="7" id="KW-0432">Leucine biosynthesis</keyword>
<evidence type="ECO:0000256" key="5">
    <source>
        <dbReference type="ARBA" id="ARBA00011271"/>
    </source>
</evidence>
<dbReference type="InterPro" id="IPR050067">
    <property type="entry name" value="IPM_dehydratase_rel_enz"/>
</dbReference>
<comment type="function">
    <text evidence="3">Catalyzes the isomerization between 2-isopropylmalate and 3-isopropylmalate, via the formation of 2-isopropylmaleate.</text>
</comment>
<organism evidence="16 17">
    <name type="scientific">Hirschia baltica (strain ATCC 49814 / DSM 5838 / IFAM 1418)</name>
    <dbReference type="NCBI Taxonomy" id="582402"/>
    <lineage>
        <taxon>Bacteria</taxon>
        <taxon>Pseudomonadati</taxon>
        <taxon>Pseudomonadota</taxon>
        <taxon>Alphaproteobacteria</taxon>
        <taxon>Hyphomonadales</taxon>
        <taxon>Hyphomonadaceae</taxon>
        <taxon>Hirschia</taxon>
    </lineage>
</organism>
<dbReference type="Pfam" id="PF00330">
    <property type="entry name" value="Aconitase"/>
    <property type="match status" value="1"/>
</dbReference>
<comment type="subunit">
    <text evidence="5">Heterodimer of LeuC and LeuD.</text>
</comment>
<dbReference type="NCBIfam" id="NF004016">
    <property type="entry name" value="PRK05478.1"/>
    <property type="match status" value="1"/>
</dbReference>
<dbReference type="Proteomes" id="UP000002745">
    <property type="component" value="Chromosome"/>
</dbReference>
<comment type="pathway">
    <text evidence="4">Amino-acid biosynthesis; L-leucine biosynthesis; L-leucine from 3-methyl-2-oxobutanoate: step 2/4.</text>
</comment>
<evidence type="ECO:0000256" key="1">
    <source>
        <dbReference type="ARBA" id="ARBA00000491"/>
    </source>
</evidence>
<dbReference type="PRINTS" id="PR00415">
    <property type="entry name" value="ACONITASE"/>
</dbReference>
<evidence type="ECO:0000256" key="10">
    <source>
        <dbReference type="ARBA" id="ARBA00022723"/>
    </source>
</evidence>
<dbReference type="InterPro" id="IPR036008">
    <property type="entry name" value="Aconitase_4Fe-4S_dom"/>
</dbReference>
<evidence type="ECO:0000313" key="16">
    <source>
        <dbReference type="EMBL" id="ACT59200.1"/>
    </source>
</evidence>
<keyword evidence="9" id="KW-0028">Amino-acid biosynthesis</keyword>
<keyword evidence="17" id="KW-1185">Reference proteome</keyword>
<dbReference type="eggNOG" id="COG0065">
    <property type="taxonomic scope" value="Bacteria"/>
</dbReference>
<dbReference type="GO" id="GO:0046872">
    <property type="term" value="F:metal ion binding"/>
    <property type="evidence" value="ECO:0007669"/>
    <property type="project" value="UniProtKB-KW"/>
</dbReference>
<dbReference type="PANTHER" id="PTHR43822:SF9">
    <property type="entry name" value="3-ISOPROPYLMALATE DEHYDRATASE"/>
    <property type="match status" value="1"/>
</dbReference>
<dbReference type="InterPro" id="IPR001030">
    <property type="entry name" value="Acoase/IPM_deHydtase_lsu_aba"/>
</dbReference>
<keyword evidence="8" id="KW-0004">4Fe-4S</keyword>
<keyword evidence="10" id="KW-0479">Metal-binding</keyword>
<dbReference type="AlphaFoldDB" id="C6XJA5"/>
<evidence type="ECO:0000259" key="15">
    <source>
        <dbReference type="Pfam" id="PF00330"/>
    </source>
</evidence>
<dbReference type="PROSITE" id="PS00450">
    <property type="entry name" value="ACONITASE_1"/>
    <property type="match status" value="1"/>
</dbReference>
<keyword evidence="12" id="KW-0411">Iron-sulfur</keyword>
<evidence type="ECO:0000256" key="13">
    <source>
        <dbReference type="ARBA" id="ARBA00023239"/>
    </source>
</evidence>
<evidence type="ECO:0000256" key="6">
    <source>
        <dbReference type="ARBA" id="ARBA00011998"/>
    </source>
</evidence>
<dbReference type="PANTHER" id="PTHR43822">
    <property type="entry name" value="HOMOACONITASE, MITOCHONDRIAL-RELATED"/>
    <property type="match status" value="1"/>
</dbReference>
<dbReference type="STRING" id="582402.Hbal_1511"/>
<evidence type="ECO:0000313" key="17">
    <source>
        <dbReference type="Proteomes" id="UP000002745"/>
    </source>
</evidence>
<dbReference type="GO" id="GO:0051539">
    <property type="term" value="F:4 iron, 4 sulfur cluster binding"/>
    <property type="evidence" value="ECO:0007669"/>
    <property type="project" value="UniProtKB-KW"/>
</dbReference>
<dbReference type="RefSeq" id="WP_015827350.1">
    <property type="nucleotide sequence ID" value="NC_012982.1"/>
</dbReference>
<dbReference type="KEGG" id="hba:Hbal_1511"/>
<evidence type="ECO:0000256" key="3">
    <source>
        <dbReference type="ARBA" id="ARBA00002695"/>
    </source>
</evidence>
<evidence type="ECO:0000256" key="7">
    <source>
        <dbReference type="ARBA" id="ARBA00022430"/>
    </source>
</evidence>
<name>C6XJA5_HIRBI</name>
<keyword evidence="11" id="KW-0408">Iron</keyword>
<accession>C6XJA5</accession>
<dbReference type="NCBIfam" id="NF009116">
    <property type="entry name" value="PRK12466.1"/>
    <property type="match status" value="1"/>
</dbReference>
<dbReference type="SUPFAM" id="SSF53732">
    <property type="entry name" value="Aconitase iron-sulfur domain"/>
    <property type="match status" value="1"/>
</dbReference>